<evidence type="ECO:0000313" key="2">
    <source>
        <dbReference type="EMBL" id="PSK57924.1"/>
    </source>
</evidence>
<evidence type="ECO:0000313" key="3">
    <source>
        <dbReference type="Proteomes" id="UP000243723"/>
    </source>
</evidence>
<keyword evidence="3" id="KW-1185">Reference proteome</keyword>
<feature type="compositionally biased region" description="Basic and acidic residues" evidence="1">
    <location>
        <begin position="229"/>
        <end position="243"/>
    </location>
</feature>
<name>A0A2P8ABS2_9PEZI</name>
<reference evidence="2 3" key="1">
    <citation type="submission" date="2017-05" db="EMBL/GenBank/DDBJ databases">
        <title>Draft genome sequence of Elsinoe australis.</title>
        <authorList>
            <person name="Cheng Q."/>
        </authorList>
    </citation>
    <scope>NUCLEOTIDE SEQUENCE [LARGE SCALE GENOMIC DNA]</scope>
    <source>
        <strain evidence="2 3">NL1</strain>
    </source>
</reference>
<sequence>MDPTTNATNDARDILAKAIFVPLEFDPTVPRQSLTPALQKQQLAENIDKHQQQVRHNIARLALAAKQSTAAEQTSQQHSAEITFAERQELVRSLESKPRNRPSNHSVSNPQAYAPARDPAFALFVRTQQLQDAYSTHSARVKDEMLNGKPPTSGAQPPRSYTPAPWATSRPRWAPNGGAPNLESSIFSPKPAPPQRSYSTPLQQGPYTAPTPAANVHNGPQHARNVSTDIDRGGRRQEVDPIYRSRRHSMGDAISRDTADRVEGFFRPGQLPTVPEPDPVERPRTATGSIIDHSRDPRRRRTAES</sequence>
<dbReference type="EMBL" id="NHZQ01000037">
    <property type="protein sequence ID" value="PSK57924.1"/>
    <property type="molecule type" value="Genomic_DNA"/>
</dbReference>
<accession>A0A2P8ABS2</accession>
<protein>
    <submittedName>
        <fullName evidence="2">Uncharacterized protein</fullName>
    </submittedName>
</protein>
<feature type="compositionally biased region" description="Polar residues" evidence="1">
    <location>
        <begin position="101"/>
        <end position="111"/>
    </location>
</feature>
<evidence type="ECO:0000256" key="1">
    <source>
        <dbReference type="SAM" id="MobiDB-lite"/>
    </source>
</evidence>
<dbReference type="OrthoDB" id="10416108at2759"/>
<feature type="compositionally biased region" description="Basic residues" evidence="1">
    <location>
        <begin position="296"/>
        <end position="305"/>
    </location>
</feature>
<organism evidence="2 3">
    <name type="scientific">Elsinoe australis</name>
    <dbReference type="NCBI Taxonomy" id="40998"/>
    <lineage>
        <taxon>Eukaryota</taxon>
        <taxon>Fungi</taxon>
        <taxon>Dikarya</taxon>
        <taxon>Ascomycota</taxon>
        <taxon>Pezizomycotina</taxon>
        <taxon>Dothideomycetes</taxon>
        <taxon>Dothideomycetidae</taxon>
        <taxon>Myriangiales</taxon>
        <taxon>Elsinoaceae</taxon>
        <taxon>Elsinoe</taxon>
    </lineage>
</organism>
<comment type="caution">
    <text evidence="2">The sequence shown here is derived from an EMBL/GenBank/DDBJ whole genome shotgun (WGS) entry which is preliminary data.</text>
</comment>
<feature type="region of interest" description="Disordered" evidence="1">
    <location>
        <begin position="95"/>
        <end position="114"/>
    </location>
</feature>
<feature type="compositionally biased region" description="Basic and acidic residues" evidence="1">
    <location>
        <begin position="254"/>
        <end position="264"/>
    </location>
</feature>
<proteinExistence type="predicted"/>
<feature type="region of interest" description="Disordered" evidence="1">
    <location>
        <begin position="134"/>
        <end position="305"/>
    </location>
</feature>
<gene>
    <name evidence="2" type="ORF">B9Z65_9126</name>
</gene>
<dbReference type="AlphaFoldDB" id="A0A2P8ABS2"/>
<feature type="compositionally biased region" description="Polar residues" evidence="1">
    <location>
        <begin position="196"/>
        <end position="206"/>
    </location>
</feature>
<dbReference type="Proteomes" id="UP000243723">
    <property type="component" value="Unassembled WGS sequence"/>
</dbReference>